<protein>
    <submittedName>
        <fullName evidence="4">LOB domain-containing protein 15</fullName>
    </submittedName>
</protein>
<feature type="compositionally biased region" description="Low complexity" evidence="2">
    <location>
        <begin position="234"/>
        <end position="254"/>
    </location>
</feature>
<dbReference type="PROSITE" id="PS50891">
    <property type="entry name" value="LOB"/>
    <property type="match status" value="1"/>
</dbReference>
<feature type="compositionally biased region" description="Polar residues" evidence="2">
    <location>
        <begin position="255"/>
        <end position="280"/>
    </location>
</feature>
<reference evidence="4 5" key="1">
    <citation type="journal article" date="2023" name="Plants (Basel)">
        <title>Bridging the Gap: Combining Genomics and Transcriptomics Approaches to Understand Stylosanthes scabra, an Orphan Legume from the Brazilian Caatinga.</title>
        <authorList>
            <person name="Ferreira-Neto J.R.C."/>
            <person name="da Silva M.D."/>
            <person name="Binneck E."/>
            <person name="de Melo N.F."/>
            <person name="da Silva R.H."/>
            <person name="de Melo A.L.T.M."/>
            <person name="Pandolfi V."/>
            <person name="Bustamante F.O."/>
            <person name="Brasileiro-Vidal A.C."/>
            <person name="Benko-Iseppon A.M."/>
        </authorList>
    </citation>
    <scope>NUCLEOTIDE SEQUENCE [LARGE SCALE GENOMIC DNA]</scope>
    <source>
        <tissue evidence="4">Leaves</tissue>
    </source>
</reference>
<evidence type="ECO:0000313" key="5">
    <source>
        <dbReference type="Proteomes" id="UP001341840"/>
    </source>
</evidence>
<feature type="compositionally biased region" description="Pro residues" evidence="2">
    <location>
        <begin position="214"/>
        <end position="233"/>
    </location>
</feature>
<evidence type="ECO:0000256" key="1">
    <source>
        <dbReference type="ARBA" id="ARBA00005474"/>
    </source>
</evidence>
<comment type="similarity">
    <text evidence="1">Belongs to the LOB domain-containing protein family.</text>
</comment>
<dbReference type="PANTHER" id="PTHR31301:SF101">
    <property type="entry name" value="LOB DOMAIN-CONTAINING PROTEIN"/>
    <property type="match status" value="1"/>
</dbReference>
<dbReference type="InterPro" id="IPR004883">
    <property type="entry name" value="LOB"/>
</dbReference>
<organism evidence="4 5">
    <name type="scientific">Stylosanthes scabra</name>
    <dbReference type="NCBI Taxonomy" id="79078"/>
    <lineage>
        <taxon>Eukaryota</taxon>
        <taxon>Viridiplantae</taxon>
        <taxon>Streptophyta</taxon>
        <taxon>Embryophyta</taxon>
        <taxon>Tracheophyta</taxon>
        <taxon>Spermatophyta</taxon>
        <taxon>Magnoliopsida</taxon>
        <taxon>eudicotyledons</taxon>
        <taxon>Gunneridae</taxon>
        <taxon>Pentapetalae</taxon>
        <taxon>rosids</taxon>
        <taxon>fabids</taxon>
        <taxon>Fabales</taxon>
        <taxon>Fabaceae</taxon>
        <taxon>Papilionoideae</taxon>
        <taxon>50 kb inversion clade</taxon>
        <taxon>dalbergioids sensu lato</taxon>
        <taxon>Dalbergieae</taxon>
        <taxon>Pterocarpus clade</taxon>
        <taxon>Stylosanthes</taxon>
    </lineage>
</organism>
<feature type="compositionally biased region" description="Low complexity" evidence="2">
    <location>
        <begin position="181"/>
        <end position="213"/>
    </location>
</feature>
<evidence type="ECO:0000256" key="2">
    <source>
        <dbReference type="SAM" id="MobiDB-lite"/>
    </source>
</evidence>
<dbReference type="PANTHER" id="PTHR31301">
    <property type="entry name" value="LOB DOMAIN-CONTAINING PROTEIN 4-RELATED"/>
    <property type="match status" value="1"/>
</dbReference>
<comment type="caution">
    <text evidence="4">The sequence shown here is derived from an EMBL/GenBank/DDBJ whole genome shotgun (WGS) entry which is preliminary data.</text>
</comment>
<evidence type="ECO:0000259" key="3">
    <source>
        <dbReference type="PROSITE" id="PS50891"/>
    </source>
</evidence>
<sequence>MFGCPETERIEEIAKKVKIEAELSSCCGSSEQQKMVGMRKQFGSSCGATTLNTVTPCAACKLLRRRCAEECPFSPYFSPHEPQKFAAVHKVFGASNVSKMLMEVGEGQRADAANSLVYEANLRLRDPVYGCMGAISSLQQQIQTLQAEVSAVRSEILKYKYREAATATLISMNHHHPHLPPNNNNQAPIIINNNDNNNNTANSSSSQQQGISHQPPPPPPQSCHAPPNNPSLPSPSIVVVPSSLSLSSSASSSVYNNTTTPPKTTLSHGSITSESVPYFV</sequence>
<evidence type="ECO:0000313" key="4">
    <source>
        <dbReference type="EMBL" id="MED6223851.1"/>
    </source>
</evidence>
<accession>A0ABU6ZPC3</accession>
<keyword evidence="5" id="KW-1185">Reference proteome</keyword>
<feature type="region of interest" description="Disordered" evidence="2">
    <location>
        <begin position="173"/>
        <end position="280"/>
    </location>
</feature>
<proteinExistence type="inferred from homology"/>
<dbReference type="Pfam" id="PF03195">
    <property type="entry name" value="LOB"/>
    <property type="match status" value="1"/>
</dbReference>
<dbReference type="EMBL" id="JASCZI010272932">
    <property type="protein sequence ID" value="MED6223851.1"/>
    <property type="molecule type" value="Genomic_DNA"/>
</dbReference>
<gene>
    <name evidence="4" type="primary">LBD15_4</name>
    <name evidence="4" type="ORF">PIB30_078162</name>
</gene>
<feature type="domain" description="LOB" evidence="3">
    <location>
        <begin position="55"/>
        <end position="156"/>
    </location>
</feature>
<name>A0ABU6ZPC3_9FABA</name>
<dbReference type="Proteomes" id="UP001341840">
    <property type="component" value="Unassembled WGS sequence"/>
</dbReference>